<feature type="binding site" evidence="12">
    <location>
        <position position="197"/>
    </location>
    <ligand>
        <name>substrate</name>
    </ligand>
</feature>
<comment type="pathway">
    <text evidence="1">Nucleotide-sugar biosynthesis; UDP-alpha-D-glucuronate biosynthesis; UDP-alpha-D-glucuronate from UDP-alpha-D-glucose: step 1/1.</text>
</comment>
<dbReference type="Gene3D" id="3.40.50.720">
    <property type="entry name" value="NAD(P)-binding Rossmann-like Domain"/>
    <property type="match status" value="2"/>
</dbReference>
<dbReference type="GO" id="GO:0051287">
    <property type="term" value="F:NAD binding"/>
    <property type="evidence" value="ECO:0007669"/>
    <property type="project" value="InterPro"/>
</dbReference>
<keyword evidence="5" id="KW-0972">Capsule biogenesis/degradation</keyword>
<dbReference type="EC" id="1.1.1.22" evidence="3 10"/>
<evidence type="ECO:0000256" key="5">
    <source>
        <dbReference type="ARBA" id="ARBA00022903"/>
    </source>
</evidence>
<evidence type="ECO:0000256" key="7">
    <source>
        <dbReference type="ARBA" id="ARBA00023027"/>
    </source>
</evidence>
<dbReference type="InterPro" id="IPR028357">
    <property type="entry name" value="UDPglc_DH_bac"/>
</dbReference>
<dbReference type="SUPFAM" id="SSF51735">
    <property type="entry name" value="NAD(P)-binding Rossmann-fold domains"/>
    <property type="match status" value="1"/>
</dbReference>
<dbReference type="PANTHER" id="PTHR43750:SF2">
    <property type="entry name" value="UDP-GLUCOSE 6-DEHYDROGENASE"/>
    <property type="match status" value="1"/>
</dbReference>
<evidence type="ECO:0000256" key="3">
    <source>
        <dbReference type="ARBA" id="ARBA00012954"/>
    </source>
</evidence>
<evidence type="ECO:0000313" key="16">
    <source>
        <dbReference type="Proteomes" id="UP000467132"/>
    </source>
</evidence>
<dbReference type="PIRSF" id="PIRSF000124">
    <property type="entry name" value="UDPglc_GDPman_dh"/>
    <property type="match status" value="1"/>
</dbReference>
<comment type="caution">
    <text evidence="15">The sequence shown here is derived from an EMBL/GenBank/DDBJ whole genome shotgun (WGS) entry which is preliminary data.</text>
</comment>
<evidence type="ECO:0000256" key="10">
    <source>
        <dbReference type="PIRNR" id="PIRNR000124"/>
    </source>
</evidence>
<feature type="binding site" evidence="13">
    <location>
        <position position="34"/>
    </location>
    <ligand>
        <name>NAD(+)</name>
        <dbReference type="ChEBI" id="CHEBI:57540"/>
    </ligand>
</feature>
<dbReference type="Pfam" id="PF00984">
    <property type="entry name" value="UDPG_MGDP_dh"/>
    <property type="match status" value="1"/>
</dbReference>
<feature type="binding site" evidence="13">
    <location>
        <position position="83"/>
    </location>
    <ligand>
        <name>NAD(+)</name>
        <dbReference type="ChEBI" id="CHEBI:57540"/>
    </ligand>
</feature>
<dbReference type="Pfam" id="PF03720">
    <property type="entry name" value="UDPG_MGDP_dh_C"/>
    <property type="match status" value="1"/>
</dbReference>
<dbReference type="InterPro" id="IPR013328">
    <property type="entry name" value="6PGD_dom2"/>
</dbReference>
<evidence type="ECO:0000256" key="1">
    <source>
        <dbReference type="ARBA" id="ARBA00004701"/>
    </source>
</evidence>
<dbReference type="InterPro" id="IPR036291">
    <property type="entry name" value="NAD(P)-bd_dom_sf"/>
</dbReference>
<feature type="binding site" evidence="13">
    <location>
        <position position="145"/>
    </location>
    <ligand>
        <name>NAD(+)</name>
        <dbReference type="ChEBI" id="CHEBI:57540"/>
    </ligand>
</feature>
<feature type="binding site" evidence="12">
    <location>
        <position position="388"/>
    </location>
    <ligand>
        <name>substrate</name>
    </ligand>
</feature>
<reference evidence="15 16" key="1">
    <citation type="submission" date="2018-08" db="EMBL/GenBank/DDBJ databases">
        <title>Murine metabolic-syndrome-specific gut microbial biobank.</title>
        <authorList>
            <person name="Liu C."/>
        </authorList>
    </citation>
    <scope>NUCLEOTIDE SEQUENCE [LARGE SCALE GENOMIC DNA]</scope>
    <source>
        <strain evidence="15 16">583</strain>
    </source>
</reference>
<comment type="similarity">
    <text evidence="2 10">Belongs to the UDP-glucose/GDP-mannose dehydrogenase family.</text>
</comment>
<dbReference type="Pfam" id="PF03721">
    <property type="entry name" value="UDPG_MGDP_dh_N"/>
    <property type="match status" value="1"/>
</dbReference>
<keyword evidence="16" id="KW-1185">Reference proteome</keyword>
<evidence type="ECO:0000256" key="2">
    <source>
        <dbReference type="ARBA" id="ARBA00006601"/>
    </source>
</evidence>
<evidence type="ECO:0000256" key="9">
    <source>
        <dbReference type="ARBA" id="ARBA00055655"/>
    </source>
</evidence>
<comment type="function">
    <text evidence="9">Catalyzes the formation of UDP-glucuronic acid which is required for capsular hyaluronic acid synthesis.</text>
</comment>
<evidence type="ECO:0000256" key="12">
    <source>
        <dbReference type="PIRSR" id="PIRSR500134-2"/>
    </source>
</evidence>
<proteinExistence type="inferred from homology"/>
<dbReference type="InterPro" id="IPR001732">
    <property type="entry name" value="UDP-Glc/GDP-Man_DH_N"/>
</dbReference>
<dbReference type="SUPFAM" id="SSF52413">
    <property type="entry name" value="UDP-glucose/GDP-mannose dehydrogenase C-terminal domain"/>
    <property type="match status" value="1"/>
</dbReference>
<dbReference type="SMART" id="SM00984">
    <property type="entry name" value="UDPG_MGDP_dh_C"/>
    <property type="match status" value="1"/>
</dbReference>
<dbReference type="RefSeq" id="WP_160197520.1">
    <property type="nucleotide sequence ID" value="NZ_QXXA01000010.1"/>
</dbReference>
<dbReference type="SUPFAM" id="SSF48179">
    <property type="entry name" value="6-phosphogluconate dehydrogenase C-terminal domain-like"/>
    <property type="match status" value="1"/>
</dbReference>
<dbReference type="GO" id="GO:0003979">
    <property type="term" value="F:UDP-glucose 6-dehydrogenase activity"/>
    <property type="evidence" value="ECO:0007669"/>
    <property type="project" value="UniProtKB-EC"/>
</dbReference>
<name>A0A845R3D0_9CLOT</name>
<feature type="binding site" evidence="13">
    <location>
        <position position="256"/>
    </location>
    <ligand>
        <name>NAD(+)</name>
        <dbReference type="ChEBI" id="CHEBI:57540"/>
    </ligand>
</feature>
<dbReference type="NCBIfam" id="TIGR03026">
    <property type="entry name" value="NDP-sugDHase"/>
    <property type="match status" value="1"/>
</dbReference>
<feature type="binding site" evidence="12">
    <location>
        <position position="306"/>
    </location>
    <ligand>
        <name>substrate</name>
    </ligand>
</feature>
<dbReference type="EMBL" id="QXXA01000010">
    <property type="protein sequence ID" value="NBI07043.1"/>
    <property type="molecule type" value="Genomic_DNA"/>
</dbReference>
<evidence type="ECO:0000256" key="13">
    <source>
        <dbReference type="PIRSR" id="PIRSR500134-3"/>
    </source>
</evidence>
<comment type="catalytic activity">
    <reaction evidence="8 10">
        <text>UDP-alpha-D-glucose + 2 NAD(+) + H2O = UDP-alpha-D-glucuronate + 2 NADH + 3 H(+)</text>
        <dbReference type="Rhea" id="RHEA:23596"/>
        <dbReference type="ChEBI" id="CHEBI:15377"/>
        <dbReference type="ChEBI" id="CHEBI:15378"/>
        <dbReference type="ChEBI" id="CHEBI:57540"/>
        <dbReference type="ChEBI" id="CHEBI:57945"/>
        <dbReference type="ChEBI" id="CHEBI:58052"/>
        <dbReference type="ChEBI" id="CHEBI:58885"/>
        <dbReference type="EC" id="1.1.1.22"/>
    </reaction>
</comment>
<dbReference type="InterPro" id="IPR014026">
    <property type="entry name" value="UDP-Glc/GDP-Man_DH_dimer"/>
</dbReference>
<dbReference type="PANTHER" id="PTHR43750">
    <property type="entry name" value="UDP-GLUCOSE 6-DEHYDROGENASE TUAD"/>
    <property type="match status" value="1"/>
</dbReference>
<dbReference type="GO" id="GO:0006065">
    <property type="term" value="P:UDP-glucuronate biosynthetic process"/>
    <property type="evidence" value="ECO:0007669"/>
    <property type="project" value="UniProtKB-UniPathway"/>
</dbReference>
<evidence type="ECO:0000256" key="4">
    <source>
        <dbReference type="ARBA" id="ARBA00015132"/>
    </source>
</evidence>
<dbReference type="OrthoDB" id="9803238at2"/>
<feature type="active site" description="Nucleophile" evidence="11">
    <location>
        <position position="253"/>
    </location>
</feature>
<dbReference type="Proteomes" id="UP000467132">
    <property type="component" value="Unassembled WGS sequence"/>
</dbReference>
<feature type="binding site" evidence="12">
    <location>
        <begin position="242"/>
        <end position="246"/>
    </location>
    <ligand>
        <name>substrate</name>
    </ligand>
</feature>
<dbReference type="PIRSF" id="PIRSF500134">
    <property type="entry name" value="UDPglc_DH_bac"/>
    <property type="match status" value="1"/>
</dbReference>
<evidence type="ECO:0000313" key="15">
    <source>
        <dbReference type="EMBL" id="NBI07043.1"/>
    </source>
</evidence>
<feature type="binding site" evidence="13">
    <location>
        <position position="29"/>
    </location>
    <ligand>
        <name>NAD(+)</name>
        <dbReference type="ChEBI" id="CHEBI:57540"/>
    </ligand>
</feature>
<evidence type="ECO:0000256" key="8">
    <source>
        <dbReference type="ARBA" id="ARBA00047473"/>
    </source>
</evidence>
<dbReference type="AlphaFoldDB" id="A0A845R3D0"/>
<dbReference type="GO" id="GO:0000271">
    <property type="term" value="P:polysaccharide biosynthetic process"/>
    <property type="evidence" value="ECO:0007669"/>
    <property type="project" value="InterPro"/>
</dbReference>
<feature type="binding site" evidence="12">
    <location>
        <position position="307"/>
    </location>
    <ligand>
        <name>substrate</name>
    </ligand>
</feature>
<feature type="binding site" evidence="12">
    <location>
        <position position="250"/>
    </location>
    <ligand>
        <name>substrate</name>
    </ligand>
</feature>
<sequence>MKITIAGTGYVGLSNAILLAQNNEVKALDRNQWKVDLVNDKKSPIVDKEIEDYLVNKDLNLLATLDVKEAYKDAEYVIIATPTNYDPEKNYFDTSSVESVIKDVLEINPNAVMVIKSTVPVGYTKEIKEKFNTENIIFSPEFLREGKALYDNLYPSRIIVGERSERAKKFANLLAEGAIKEEIDILFTDSTEAEAIKLFSNTYLAMRVAFFNELDTYAEVRGLNTKQIVKGVSLDPRIGSHYNNPSFGYGGYCLPKDTKQLLANYKDVPNNIMRAIVDANRTRKDHIAEMLIKKKPNIIGVYRLTMKTNSDNFRQSAIQGIMKRVKGKGIEVIVYEPVLKENEFYGSKVVRDLDEFKKKSDIIVTNRMFDELENVREKVYTRDLFGRD</sequence>
<dbReference type="InterPro" id="IPR008927">
    <property type="entry name" value="6-PGluconate_DH-like_C_sf"/>
</dbReference>
<feature type="binding site" evidence="13">
    <location>
        <position position="314"/>
    </location>
    <ligand>
        <name>NAD(+)</name>
        <dbReference type="ChEBI" id="CHEBI:57540"/>
    </ligand>
</feature>
<feature type="binding site" evidence="12">
    <location>
        <begin position="142"/>
        <end position="145"/>
    </location>
    <ligand>
        <name>substrate</name>
    </ligand>
</feature>
<gene>
    <name evidence="15" type="ORF">D3Z33_09275</name>
</gene>
<keyword evidence="7 10" id="KW-0520">NAD</keyword>
<keyword evidence="6 10" id="KW-0560">Oxidoreductase</keyword>
<dbReference type="InterPro" id="IPR017476">
    <property type="entry name" value="UDP-Glc/GDP-Man"/>
</dbReference>
<accession>A0A845R3D0</accession>
<protein>
    <recommendedName>
        <fullName evidence="4 10">UDP-glucose 6-dehydrogenase</fullName>
        <ecNumber evidence="3 10">1.1.1.22</ecNumber>
    </recommendedName>
</protein>
<dbReference type="FunFam" id="3.40.50.720:FF:000400">
    <property type="entry name" value="UDP-glucose 6-dehydrogenase"/>
    <property type="match status" value="1"/>
</dbReference>
<dbReference type="UniPathway" id="UPA00038">
    <property type="reaction ID" value="UER00491"/>
</dbReference>
<organism evidence="15 16">
    <name type="scientific">Senegalia massiliensis</name>
    <dbReference type="NCBI Taxonomy" id="1720316"/>
    <lineage>
        <taxon>Bacteria</taxon>
        <taxon>Bacillati</taxon>
        <taxon>Bacillota</taxon>
        <taxon>Clostridia</taxon>
        <taxon>Eubacteriales</taxon>
        <taxon>Clostridiaceae</taxon>
        <taxon>Senegalia</taxon>
    </lineage>
</organism>
<evidence type="ECO:0000259" key="14">
    <source>
        <dbReference type="SMART" id="SM00984"/>
    </source>
</evidence>
<feature type="binding site" evidence="13">
    <location>
        <position position="118"/>
    </location>
    <ligand>
        <name>NAD(+)</name>
        <dbReference type="ChEBI" id="CHEBI:57540"/>
    </ligand>
</feature>
<dbReference type="InterPro" id="IPR014027">
    <property type="entry name" value="UDP-Glc/GDP-Man_DH_C"/>
</dbReference>
<evidence type="ECO:0000256" key="6">
    <source>
        <dbReference type="ARBA" id="ARBA00023002"/>
    </source>
</evidence>
<dbReference type="InterPro" id="IPR036220">
    <property type="entry name" value="UDP-Glc/GDP-Man_DH_C_sf"/>
</dbReference>
<feature type="domain" description="UDP-glucose/GDP-mannose dehydrogenase C-terminal" evidence="14">
    <location>
        <begin position="300"/>
        <end position="387"/>
    </location>
</feature>
<dbReference type="Gene3D" id="1.10.1040.10">
    <property type="entry name" value="N-(1-d-carboxylethyl)-l-norvaline Dehydrogenase, domain 2"/>
    <property type="match status" value="1"/>
</dbReference>
<evidence type="ECO:0000256" key="11">
    <source>
        <dbReference type="PIRSR" id="PIRSR500134-1"/>
    </source>
</evidence>